<evidence type="ECO:0000313" key="3">
    <source>
        <dbReference type="Proteomes" id="UP001201161"/>
    </source>
</evidence>
<accession>A0ABS9H6R7</accession>
<feature type="region of interest" description="Disordered" evidence="1">
    <location>
        <begin position="81"/>
        <end position="105"/>
    </location>
</feature>
<evidence type="ECO:0000256" key="1">
    <source>
        <dbReference type="SAM" id="MobiDB-lite"/>
    </source>
</evidence>
<feature type="compositionally biased region" description="Basic residues" evidence="1">
    <location>
        <begin position="94"/>
        <end position="105"/>
    </location>
</feature>
<evidence type="ECO:0000313" key="2">
    <source>
        <dbReference type="EMBL" id="MCF6376897.1"/>
    </source>
</evidence>
<gene>
    <name evidence="2" type="ORF">L2K70_04715</name>
</gene>
<reference evidence="2 3" key="1">
    <citation type="submission" date="2022-01" db="EMBL/GenBank/DDBJ databases">
        <title>Nocardioides sp. nov., an actinomycete isolated from mining soil.</title>
        <authorList>
            <person name="Liu L."/>
        </authorList>
    </citation>
    <scope>NUCLEOTIDE SEQUENCE [LARGE SCALE GENOMIC DNA]</scope>
    <source>
        <strain evidence="2 3">KLBMP 9356</strain>
    </source>
</reference>
<comment type="caution">
    <text evidence="2">The sequence shown here is derived from an EMBL/GenBank/DDBJ whole genome shotgun (WGS) entry which is preliminary data.</text>
</comment>
<organism evidence="2 3">
    <name type="scientific">Nocardioides potassii</name>
    <dbReference type="NCBI Taxonomy" id="2911371"/>
    <lineage>
        <taxon>Bacteria</taxon>
        <taxon>Bacillati</taxon>
        <taxon>Actinomycetota</taxon>
        <taxon>Actinomycetes</taxon>
        <taxon>Propionibacteriales</taxon>
        <taxon>Nocardioidaceae</taxon>
        <taxon>Nocardioides</taxon>
    </lineage>
</organism>
<proteinExistence type="predicted"/>
<dbReference type="Proteomes" id="UP001201161">
    <property type="component" value="Unassembled WGS sequence"/>
</dbReference>
<sequence>MKFSYKPEGAEEARVWDFDPNHMKSSEMMVVERLTGLTWAEWIDACARGSMIAVHALLYVLLKRDLSTLKPDEVEFELDEVDITGDDDPAPKAKASKKAATRRDA</sequence>
<keyword evidence="3" id="KW-1185">Reference proteome</keyword>
<dbReference type="EMBL" id="JAKJHZ010000005">
    <property type="protein sequence ID" value="MCF6376897.1"/>
    <property type="molecule type" value="Genomic_DNA"/>
</dbReference>
<protein>
    <submittedName>
        <fullName evidence="2">Uncharacterized protein</fullName>
    </submittedName>
</protein>
<dbReference type="RefSeq" id="WP_236399742.1">
    <property type="nucleotide sequence ID" value="NZ_JAKJHZ010000005.1"/>
</dbReference>
<name>A0ABS9H6R7_9ACTN</name>